<sequence>MVSMLNTANVPLGTRNPPAPTRRSIASACGTAKYWFMACARKMVDDQIGITRIADLSCSTWSTVHSRPLSLMPSAPPLPDLSSFVLLIMHALFKNLNRSITPHELRIMHL</sequence>
<name>A0A0D3EUA7_9ORYZ</name>
<protein>
    <submittedName>
        <fullName evidence="1">Uncharacterized protein</fullName>
    </submittedName>
</protein>
<evidence type="ECO:0000313" key="1">
    <source>
        <dbReference type="EnsemblPlants" id="OBART01G31790.3"/>
    </source>
</evidence>
<dbReference type="AlphaFoldDB" id="A0A0D3EUA7"/>
<reference evidence="1" key="1">
    <citation type="journal article" date="2009" name="Rice">
        <title>De Novo Next Generation Sequencing of Plant Genomes.</title>
        <authorList>
            <person name="Rounsley S."/>
            <person name="Marri P.R."/>
            <person name="Yu Y."/>
            <person name="He R."/>
            <person name="Sisneros N."/>
            <person name="Goicoechea J.L."/>
            <person name="Lee S.J."/>
            <person name="Angelova A."/>
            <person name="Kudrna D."/>
            <person name="Luo M."/>
            <person name="Affourtit J."/>
            <person name="Desany B."/>
            <person name="Knight J."/>
            <person name="Niazi F."/>
            <person name="Egholm M."/>
            <person name="Wing R.A."/>
        </authorList>
    </citation>
    <scope>NUCLEOTIDE SEQUENCE [LARGE SCALE GENOMIC DNA]</scope>
    <source>
        <strain evidence="1">cv. IRGC 105608</strain>
    </source>
</reference>
<dbReference type="Proteomes" id="UP000026960">
    <property type="component" value="Chromosome 1"/>
</dbReference>
<evidence type="ECO:0000313" key="2">
    <source>
        <dbReference type="Proteomes" id="UP000026960"/>
    </source>
</evidence>
<dbReference type="Gramene" id="OBART01G31790.3">
    <property type="protein sequence ID" value="OBART01G31790.3"/>
    <property type="gene ID" value="OBART01G31790"/>
</dbReference>
<accession>A0A0D3EUA7</accession>
<proteinExistence type="predicted"/>
<organism evidence="1">
    <name type="scientific">Oryza barthii</name>
    <dbReference type="NCBI Taxonomy" id="65489"/>
    <lineage>
        <taxon>Eukaryota</taxon>
        <taxon>Viridiplantae</taxon>
        <taxon>Streptophyta</taxon>
        <taxon>Embryophyta</taxon>
        <taxon>Tracheophyta</taxon>
        <taxon>Spermatophyta</taxon>
        <taxon>Magnoliopsida</taxon>
        <taxon>Liliopsida</taxon>
        <taxon>Poales</taxon>
        <taxon>Poaceae</taxon>
        <taxon>BOP clade</taxon>
        <taxon>Oryzoideae</taxon>
        <taxon>Oryzeae</taxon>
        <taxon>Oryzinae</taxon>
        <taxon>Oryza</taxon>
    </lineage>
</organism>
<dbReference type="EnsemblPlants" id="OBART01G31790.3">
    <property type="protein sequence ID" value="OBART01G31790.3"/>
    <property type="gene ID" value="OBART01G31790"/>
</dbReference>
<dbReference type="HOGENOM" id="CLU_156831_0_0_1"/>
<reference evidence="1" key="2">
    <citation type="submission" date="2015-03" db="UniProtKB">
        <authorList>
            <consortium name="EnsemblPlants"/>
        </authorList>
    </citation>
    <scope>IDENTIFICATION</scope>
</reference>
<keyword evidence="2" id="KW-1185">Reference proteome</keyword>